<organism evidence="2 3">
    <name type="scientific">Acetobacterium bakii</name>
    <dbReference type="NCBI Taxonomy" id="52689"/>
    <lineage>
        <taxon>Bacteria</taxon>
        <taxon>Bacillati</taxon>
        <taxon>Bacillota</taxon>
        <taxon>Clostridia</taxon>
        <taxon>Eubacteriales</taxon>
        <taxon>Eubacteriaceae</taxon>
        <taxon>Acetobacterium</taxon>
    </lineage>
</organism>
<accession>A0A0L6TVE6</accession>
<feature type="transmembrane region" description="Helical" evidence="1">
    <location>
        <begin position="97"/>
        <end position="119"/>
    </location>
</feature>
<keyword evidence="1" id="KW-0472">Membrane</keyword>
<evidence type="ECO:0000313" key="3">
    <source>
        <dbReference type="Proteomes" id="UP000036873"/>
    </source>
</evidence>
<feature type="transmembrane region" description="Helical" evidence="1">
    <location>
        <begin position="68"/>
        <end position="91"/>
    </location>
</feature>
<dbReference type="Proteomes" id="UP000036873">
    <property type="component" value="Unassembled WGS sequence"/>
</dbReference>
<keyword evidence="1" id="KW-1133">Transmembrane helix</keyword>
<dbReference type="OrthoDB" id="1779932at2"/>
<keyword evidence="3" id="KW-1185">Reference proteome</keyword>
<reference evidence="3" key="1">
    <citation type="submission" date="2015-07" db="EMBL/GenBank/DDBJ databases">
        <title>Draft genome sequence of Acetobacterium bakii DSM 8293, a potential psychrophilic chemical producer through syngas fermentation.</title>
        <authorList>
            <person name="Song Y."/>
            <person name="Hwang S."/>
            <person name="Cho B.-K."/>
        </authorList>
    </citation>
    <scope>NUCLEOTIDE SEQUENCE [LARGE SCALE GENOMIC DNA]</scope>
    <source>
        <strain evidence="3">DSM 8239</strain>
    </source>
</reference>
<dbReference type="RefSeq" id="WP_050741920.1">
    <property type="nucleotide sequence ID" value="NZ_LGYO01000072.1"/>
</dbReference>
<evidence type="ECO:0000256" key="1">
    <source>
        <dbReference type="SAM" id="Phobius"/>
    </source>
</evidence>
<evidence type="ECO:0008006" key="4">
    <source>
        <dbReference type="Google" id="ProtNLM"/>
    </source>
</evidence>
<gene>
    <name evidence="2" type="ORF">AKG39_18665</name>
</gene>
<sequence length="181" mass="21454">MKKKYYIDLTLLIIMLILSAFTITSIDNYTYAVIFIAFLVLSVYVNFKFRIVLKYPYEGKLSIGEDMSFFLVLLGKIAYIMGLINVVFVNPHENLDFIVYTLFVFMLDALIFKGTSYVYKNKLIYNFSKVIDFGDIKIYEVREEFLNMFYLTVYLQNNEIFKLRLSDTSYRGYQKFKSNSH</sequence>
<feature type="transmembrane region" description="Helical" evidence="1">
    <location>
        <begin position="29"/>
        <end position="47"/>
    </location>
</feature>
<protein>
    <recommendedName>
        <fullName evidence="4">DUF5673 domain-containing protein</fullName>
    </recommendedName>
</protein>
<keyword evidence="1" id="KW-0812">Transmembrane</keyword>
<evidence type="ECO:0000313" key="2">
    <source>
        <dbReference type="EMBL" id="KNZ40233.1"/>
    </source>
</evidence>
<dbReference type="AlphaFoldDB" id="A0A0L6TVE6"/>
<name>A0A0L6TVE6_9FIRM</name>
<dbReference type="EMBL" id="LGYO01000072">
    <property type="protein sequence ID" value="KNZ40233.1"/>
    <property type="molecule type" value="Genomic_DNA"/>
</dbReference>
<proteinExistence type="predicted"/>
<feature type="transmembrane region" description="Helical" evidence="1">
    <location>
        <begin position="5"/>
        <end position="23"/>
    </location>
</feature>
<comment type="caution">
    <text evidence="2">The sequence shown here is derived from an EMBL/GenBank/DDBJ whole genome shotgun (WGS) entry which is preliminary data.</text>
</comment>